<keyword evidence="10" id="KW-1185">Reference proteome</keyword>
<evidence type="ECO:0000256" key="7">
    <source>
        <dbReference type="SAM" id="Phobius"/>
    </source>
</evidence>
<feature type="transmembrane region" description="Helical" evidence="7">
    <location>
        <begin position="476"/>
        <end position="496"/>
    </location>
</feature>
<feature type="region of interest" description="Disordered" evidence="6">
    <location>
        <begin position="800"/>
        <end position="819"/>
    </location>
</feature>
<name>A0ABN8PYN0_9CNID</name>
<evidence type="ECO:0000256" key="2">
    <source>
        <dbReference type="ARBA" id="ARBA00022771"/>
    </source>
</evidence>
<evidence type="ECO:0000256" key="4">
    <source>
        <dbReference type="ARBA" id="ARBA00023125"/>
    </source>
</evidence>
<keyword evidence="7" id="KW-0472">Membrane</keyword>
<proteinExistence type="predicted"/>
<dbReference type="Proteomes" id="UP001159427">
    <property type="component" value="Unassembled WGS sequence"/>
</dbReference>
<sequence>MPDRCVAANCGNIKDKERNISMHRFPFYGDTRPEAQKRRKRWVDWVKLKRAKWEPSVHSHLCSVHFKPEEFMFQFGNEVDLSNKWLQKDELGVCVFPSIHTGTATATCSTASAVNPASSTRSQPEEAEPPAIEHSVTESAEVELIESSSTGETSTGSITESSISARSTTEGSTSHKTVEVETAAPSPGKDEPAGPKSKCSNCSVLQNQNRILQNKIRTLQGHLSRQKNENRKYRRRSGNTKDVAEPIASANQESGNQERDCNDKRMTAEEELEDMEEDEEEEDAEEEEVYETETDETETTETESDEDDDSKKLPLKGSNLRSEPKHIVFLTKLLLLFRFCTICKADNPLVEARENGTEVIIKTTCINQKCQKEQTWYSQPLLPNSKIPAGNFLLCMSTLLSGGSATKVFQVFRHMGLGCVSINTFFKYQRIKLFPSVYLYWQRYQAQMLAKLKAIQDGIIIAGDGRHDSMEHSAKFGAYTIFCCTVPMIIHFSLVQRNEAGNSTGMEFMAFQHCMDFLLAYGLLITTFISDRRTTIASHMKNVLTSIVHYFDIWHLKKKIRKVLSKIAKLKDCEALSEWIKPCERHLHWSATSTFSGNGRVILAKFKGFLNHVINKHSGFSDPLFNKCAHGNIEPRKWLRSGTLVYEKLCEALSNKALVRGIKQASPHAQTSCLEGFHSVLNHFAPKMIAYSYVGMYCRHILAAVHFNFNLHREVKRREKDGVERVKVSYPKFKNGEATVRDVRVEPNFGYVEEIFQTYMNASRDELKDANTKLYEKTPAAMNTMLEKQPRAEALLKRQQRSKMVVTDVPPTTPGTLHHITAVPETTGQQSQRREKTTRKCRECKQPLKGHKNVVDCPRNRRQK</sequence>
<keyword evidence="1" id="KW-0479">Metal-binding</keyword>
<evidence type="ECO:0000313" key="10">
    <source>
        <dbReference type="Proteomes" id="UP001159427"/>
    </source>
</evidence>
<dbReference type="SUPFAM" id="SSF57716">
    <property type="entry name" value="Glucocorticoid receptor-like (DNA-binding domain)"/>
    <property type="match status" value="1"/>
</dbReference>
<keyword evidence="7" id="KW-1133">Transmembrane helix</keyword>
<feature type="transmembrane region" description="Helical" evidence="7">
    <location>
        <begin position="508"/>
        <end position="529"/>
    </location>
</feature>
<feature type="compositionally biased region" description="Basic and acidic residues" evidence="6">
    <location>
        <begin position="832"/>
        <end position="846"/>
    </location>
</feature>
<feature type="compositionally biased region" description="Acidic residues" evidence="6">
    <location>
        <begin position="269"/>
        <end position="308"/>
    </location>
</feature>
<feature type="region of interest" description="Disordered" evidence="6">
    <location>
        <begin position="825"/>
        <end position="864"/>
    </location>
</feature>
<dbReference type="Pfam" id="PF05485">
    <property type="entry name" value="THAP"/>
    <property type="match status" value="1"/>
</dbReference>
<reference evidence="9 10" key="1">
    <citation type="submission" date="2022-05" db="EMBL/GenBank/DDBJ databases">
        <authorList>
            <consortium name="Genoscope - CEA"/>
            <person name="William W."/>
        </authorList>
    </citation>
    <scope>NUCLEOTIDE SEQUENCE [LARGE SCALE GENOMIC DNA]</scope>
</reference>
<comment type="caution">
    <text evidence="9">The sequence shown here is derived from an EMBL/GenBank/DDBJ whole genome shotgun (WGS) entry which is preliminary data.</text>
</comment>
<feature type="compositionally biased region" description="Polar residues" evidence="6">
    <location>
        <begin position="165"/>
        <end position="175"/>
    </location>
</feature>
<dbReference type="SMART" id="SM00980">
    <property type="entry name" value="THAP"/>
    <property type="match status" value="1"/>
</dbReference>
<keyword evidence="4 5" id="KW-0238">DNA-binding</keyword>
<keyword evidence="7" id="KW-0812">Transmembrane</keyword>
<evidence type="ECO:0000259" key="8">
    <source>
        <dbReference type="PROSITE" id="PS50950"/>
    </source>
</evidence>
<evidence type="ECO:0000256" key="6">
    <source>
        <dbReference type="SAM" id="MobiDB-lite"/>
    </source>
</evidence>
<dbReference type="PANTHER" id="PTHR31751:SF42">
    <property type="entry name" value="PROTEIN CBG10204"/>
    <property type="match status" value="1"/>
</dbReference>
<dbReference type="EMBL" id="CALNXI010001056">
    <property type="protein sequence ID" value="CAH3153450.1"/>
    <property type="molecule type" value="Genomic_DNA"/>
</dbReference>
<dbReference type="InterPro" id="IPR006612">
    <property type="entry name" value="THAP_Znf"/>
</dbReference>
<protein>
    <recommendedName>
        <fullName evidence="8">THAP-type domain-containing protein</fullName>
    </recommendedName>
</protein>
<dbReference type="PROSITE" id="PS50950">
    <property type="entry name" value="ZF_THAP"/>
    <property type="match status" value="1"/>
</dbReference>
<keyword evidence="3" id="KW-0862">Zinc</keyword>
<feature type="region of interest" description="Disordered" evidence="6">
    <location>
        <begin position="113"/>
        <end position="201"/>
    </location>
</feature>
<evidence type="ECO:0000256" key="1">
    <source>
        <dbReference type="ARBA" id="ARBA00022723"/>
    </source>
</evidence>
<feature type="domain" description="THAP-type" evidence="8">
    <location>
        <begin position="1"/>
        <end position="100"/>
    </location>
</feature>
<keyword evidence="2 5" id="KW-0863">Zinc-finger</keyword>
<organism evidence="9 10">
    <name type="scientific">Porites evermanni</name>
    <dbReference type="NCBI Taxonomy" id="104178"/>
    <lineage>
        <taxon>Eukaryota</taxon>
        <taxon>Metazoa</taxon>
        <taxon>Cnidaria</taxon>
        <taxon>Anthozoa</taxon>
        <taxon>Hexacorallia</taxon>
        <taxon>Scleractinia</taxon>
        <taxon>Fungiina</taxon>
        <taxon>Poritidae</taxon>
        <taxon>Porites</taxon>
    </lineage>
</organism>
<feature type="compositionally biased region" description="Low complexity" evidence="6">
    <location>
        <begin position="145"/>
        <end position="164"/>
    </location>
</feature>
<accession>A0ABN8PYN0</accession>
<evidence type="ECO:0000313" key="9">
    <source>
        <dbReference type="EMBL" id="CAH3153450.1"/>
    </source>
</evidence>
<dbReference type="PANTHER" id="PTHR31751">
    <property type="entry name" value="SI:CH211-108C17.2-RELATED-RELATED"/>
    <property type="match status" value="1"/>
</dbReference>
<evidence type="ECO:0000256" key="3">
    <source>
        <dbReference type="ARBA" id="ARBA00022833"/>
    </source>
</evidence>
<evidence type="ECO:0000256" key="5">
    <source>
        <dbReference type="PROSITE-ProRule" id="PRU00309"/>
    </source>
</evidence>
<gene>
    <name evidence="9" type="ORF">PEVE_00001093</name>
</gene>
<feature type="region of interest" description="Disordered" evidence="6">
    <location>
        <begin position="217"/>
        <end position="317"/>
    </location>
</feature>
<feature type="compositionally biased region" description="Basic and acidic residues" evidence="6">
    <location>
        <begin position="256"/>
        <end position="268"/>
    </location>
</feature>